<evidence type="ECO:0000313" key="3">
    <source>
        <dbReference type="EMBL" id="XDS51241.1"/>
    </source>
</evidence>
<dbReference type="KEGG" id="bfk:QN062_03440"/>
<dbReference type="EMBL" id="CP129675">
    <property type="protein sequence ID" value="XDS47124.1"/>
    <property type="molecule type" value="Genomic_DNA"/>
</dbReference>
<accession>A0AB39UGP8</accession>
<dbReference type="EMBL" id="CP129682">
    <property type="protein sequence ID" value="XDS48171.1"/>
    <property type="molecule type" value="Genomic_DNA"/>
</dbReference>
<evidence type="ECO:0000313" key="2">
    <source>
        <dbReference type="EMBL" id="XDS48171.1"/>
    </source>
</evidence>
<evidence type="ECO:0000313" key="1">
    <source>
        <dbReference type="EMBL" id="XDS47124.1"/>
    </source>
</evidence>
<sequence>MVVWDGCGFGWGESMRFLWREGLSVMDAGLSRCHLREFLAVQRAVMVCLEGLVG</sequence>
<protein>
    <recommendedName>
        <fullName evidence="4">Transposase</fullName>
    </recommendedName>
</protein>
<dbReference type="AlphaFoldDB" id="A0AB39UGP8"/>
<reference evidence="2" key="1">
    <citation type="submission" date="2023-07" db="EMBL/GenBank/DDBJ databases">
        <title>Bifidobacterium aquikefiriaerophilum sp. nov. and Bifidobacterium eccum sp. nov., isolated from water kefir.</title>
        <authorList>
            <person name="Breselge S."/>
            <person name="Bellassi P."/>
            <person name="Barcenilla C."/>
            <person name="Alvarez-Ordonez A."/>
            <person name="Morelli L."/>
            <person name="Cotter P.D."/>
        </authorList>
    </citation>
    <scope>NUCLEOTIDE SEQUENCE</scope>
    <source>
        <strain evidence="3">WK012_4_13</strain>
        <strain evidence="2">WK013_4_14</strain>
        <strain evidence="1">WK048_4_13</strain>
    </source>
</reference>
<dbReference type="RefSeq" id="WP_369342203.1">
    <property type="nucleotide sequence ID" value="NZ_CP129675.1"/>
</dbReference>
<organism evidence="2">
    <name type="scientific">Bifidobacterium fermentum</name>
    <dbReference type="NCBI Taxonomy" id="3059035"/>
    <lineage>
        <taxon>Bacteria</taxon>
        <taxon>Bacillati</taxon>
        <taxon>Actinomycetota</taxon>
        <taxon>Actinomycetes</taxon>
        <taxon>Bifidobacteriales</taxon>
        <taxon>Bifidobacteriaceae</taxon>
        <taxon>Bifidobacterium</taxon>
    </lineage>
</organism>
<dbReference type="EMBL" id="CP129683">
    <property type="protein sequence ID" value="XDS51241.1"/>
    <property type="molecule type" value="Genomic_DNA"/>
</dbReference>
<name>A0AB39UGP8_9BIFI</name>
<proteinExistence type="predicted"/>
<gene>
    <name evidence="3" type="ORF">QN062_03440</name>
    <name evidence="2" type="ORF">QN216_07455</name>
    <name evidence="1" type="ORF">QN217_03005</name>
</gene>
<evidence type="ECO:0008006" key="4">
    <source>
        <dbReference type="Google" id="ProtNLM"/>
    </source>
</evidence>